<proteinExistence type="predicted"/>
<accession>A0A6J5Q303</accession>
<evidence type="ECO:0000313" key="4">
    <source>
        <dbReference type="EMBL" id="CAB4223212.1"/>
    </source>
</evidence>
<protein>
    <submittedName>
        <fullName evidence="2">Uncharacterized protein</fullName>
    </submittedName>
</protein>
<evidence type="ECO:0000313" key="1">
    <source>
        <dbReference type="EMBL" id="CAB4145511.1"/>
    </source>
</evidence>
<sequence>MTLPILPVSYNDGDTYTAGDVNQTNVAVNILSATQSLIAAKGDILAGTADDTLGKTAVGSNNTILTADSAQTNGVKWSSTFTGNVTGNVTGNADTATLAASVTTNANLTGDITSVGNATAIASGVIVNDDVSGSAQIAASKLLGVQLSQSGNNNKTTFSTSGPSGSSTDGDIWFVYV</sequence>
<dbReference type="EMBL" id="LR797535">
    <property type="protein sequence ID" value="CAB4223212.1"/>
    <property type="molecule type" value="Genomic_DNA"/>
</dbReference>
<evidence type="ECO:0000313" key="5">
    <source>
        <dbReference type="EMBL" id="CAB5220488.1"/>
    </source>
</evidence>
<dbReference type="EMBL" id="LR798290">
    <property type="protein sequence ID" value="CAB5220488.1"/>
    <property type="molecule type" value="Genomic_DNA"/>
</dbReference>
<evidence type="ECO:0000313" key="3">
    <source>
        <dbReference type="EMBL" id="CAB4191444.1"/>
    </source>
</evidence>
<organism evidence="2">
    <name type="scientific">uncultured Caudovirales phage</name>
    <dbReference type="NCBI Taxonomy" id="2100421"/>
    <lineage>
        <taxon>Viruses</taxon>
        <taxon>Duplodnaviria</taxon>
        <taxon>Heunggongvirae</taxon>
        <taxon>Uroviricota</taxon>
        <taxon>Caudoviricetes</taxon>
        <taxon>Peduoviridae</taxon>
        <taxon>Maltschvirus</taxon>
        <taxon>Maltschvirus maltsch</taxon>
    </lineage>
</organism>
<dbReference type="EMBL" id="LR796453">
    <property type="protein sequence ID" value="CAB4145511.1"/>
    <property type="molecule type" value="Genomic_DNA"/>
</dbReference>
<evidence type="ECO:0000313" key="2">
    <source>
        <dbReference type="EMBL" id="CAB4176666.1"/>
    </source>
</evidence>
<dbReference type="EMBL" id="LR796931">
    <property type="protein sequence ID" value="CAB4176666.1"/>
    <property type="molecule type" value="Genomic_DNA"/>
</dbReference>
<reference evidence="2" key="1">
    <citation type="submission" date="2020-05" db="EMBL/GenBank/DDBJ databases">
        <authorList>
            <person name="Chiriac C."/>
            <person name="Salcher M."/>
            <person name="Ghai R."/>
            <person name="Kavagutti S V."/>
        </authorList>
    </citation>
    <scope>NUCLEOTIDE SEQUENCE</scope>
</reference>
<name>A0A6J5Q303_9CAUD</name>
<gene>
    <name evidence="3" type="ORF">UFOVP1219_50</name>
    <name evidence="4" type="ORF">UFOVP1671_25</name>
    <name evidence="5" type="ORF">UFOVP358_8</name>
    <name evidence="1" type="ORF">UFOVP476_22</name>
    <name evidence="2" type="ORF">UFOVP986_53</name>
</gene>
<dbReference type="EMBL" id="LR797169">
    <property type="protein sequence ID" value="CAB4191444.1"/>
    <property type="molecule type" value="Genomic_DNA"/>
</dbReference>